<evidence type="ECO:0000256" key="1">
    <source>
        <dbReference type="SAM" id="MobiDB-lite"/>
    </source>
</evidence>
<dbReference type="Proteomes" id="UP001189429">
    <property type="component" value="Unassembled WGS sequence"/>
</dbReference>
<protein>
    <submittedName>
        <fullName evidence="2">Uncharacterized protein</fullName>
    </submittedName>
</protein>
<evidence type="ECO:0000313" key="3">
    <source>
        <dbReference type="Proteomes" id="UP001189429"/>
    </source>
</evidence>
<keyword evidence="3" id="KW-1185">Reference proteome</keyword>
<organism evidence="2 3">
    <name type="scientific">Prorocentrum cordatum</name>
    <dbReference type="NCBI Taxonomy" id="2364126"/>
    <lineage>
        <taxon>Eukaryota</taxon>
        <taxon>Sar</taxon>
        <taxon>Alveolata</taxon>
        <taxon>Dinophyceae</taxon>
        <taxon>Prorocentrales</taxon>
        <taxon>Prorocentraceae</taxon>
        <taxon>Prorocentrum</taxon>
    </lineage>
</organism>
<gene>
    <name evidence="2" type="ORF">PCOR1329_LOCUS66636</name>
</gene>
<sequence length="131" mass="14650">MAEAYENSSQPVQEAAKNGTDPEKALDALEVLRRWGSIAKDTEIMVRATRCFKVKLAEGDVEQVRWIWAVNYHPELKLALSTLRDNGGLKAAGILLGHDYGQRSKVAKQIEELAFRKNDTQKSKGAKKPKK</sequence>
<comment type="caution">
    <text evidence="2">The sequence shown here is derived from an EMBL/GenBank/DDBJ whole genome shotgun (WGS) entry which is preliminary data.</text>
</comment>
<proteinExistence type="predicted"/>
<evidence type="ECO:0000313" key="2">
    <source>
        <dbReference type="EMBL" id="CAK0884850.1"/>
    </source>
</evidence>
<reference evidence="2" key="1">
    <citation type="submission" date="2023-10" db="EMBL/GenBank/DDBJ databases">
        <authorList>
            <person name="Chen Y."/>
            <person name="Shah S."/>
            <person name="Dougan E. K."/>
            <person name="Thang M."/>
            <person name="Chan C."/>
        </authorList>
    </citation>
    <scope>NUCLEOTIDE SEQUENCE [LARGE SCALE GENOMIC DNA]</scope>
</reference>
<accession>A0ABN9WG99</accession>
<name>A0ABN9WG99_9DINO</name>
<feature type="region of interest" description="Disordered" evidence="1">
    <location>
        <begin position="1"/>
        <end position="21"/>
    </location>
</feature>
<dbReference type="EMBL" id="CAUYUJ010018596">
    <property type="protein sequence ID" value="CAK0884850.1"/>
    <property type="molecule type" value="Genomic_DNA"/>
</dbReference>
<feature type="non-terminal residue" evidence="2">
    <location>
        <position position="131"/>
    </location>
</feature>
<feature type="compositionally biased region" description="Polar residues" evidence="1">
    <location>
        <begin position="1"/>
        <end position="12"/>
    </location>
</feature>